<organism evidence="1">
    <name type="scientific">uncultured Caudovirales phage</name>
    <dbReference type="NCBI Taxonomy" id="2100421"/>
    <lineage>
        <taxon>Viruses</taxon>
        <taxon>Duplodnaviria</taxon>
        <taxon>Heunggongvirae</taxon>
        <taxon>Uroviricota</taxon>
        <taxon>Caudoviricetes</taxon>
        <taxon>Peduoviridae</taxon>
        <taxon>Maltschvirus</taxon>
        <taxon>Maltschvirus maltsch</taxon>
    </lineage>
</organism>
<proteinExistence type="predicted"/>
<name>A0A6J5MLS8_9CAUD</name>
<reference evidence="1" key="1">
    <citation type="submission" date="2020-04" db="EMBL/GenBank/DDBJ databases">
        <authorList>
            <person name="Chiriac C."/>
            <person name="Salcher M."/>
            <person name="Ghai R."/>
            <person name="Kavagutti S V."/>
        </authorList>
    </citation>
    <scope>NUCLEOTIDE SEQUENCE</scope>
</reference>
<evidence type="ECO:0000313" key="1">
    <source>
        <dbReference type="EMBL" id="CAB4147222.1"/>
    </source>
</evidence>
<sequence>MLILITTLGRATKHKAIAQIPEALHKHVRVFTQEAQADEYRQHLPSTIQLLTLPDDTDGIAQTRQRAIDALPKGKVWVIDDLCIFKKRTITPERIIYEPVTAEQFTDLYESIEMLLERFIQVGVSSHNGNNRILDEITLNNRAYSTYGLRTDIMARQRIEFDAMYKQDKTCKYMEDFYITLDALTKGYANCVIYDYCFLYAHNTAGGNSTNRTLEGHGASAAALAKRFPLFVKLIQKEGKWGTQQMDSRTEVTVQWKKAYQHGMKRTK</sequence>
<protein>
    <submittedName>
        <fullName evidence="1">Uncharacterized protein</fullName>
    </submittedName>
</protein>
<gene>
    <name evidence="1" type="ORF">UFOVP519_17</name>
</gene>
<dbReference type="EMBL" id="LR796492">
    <property type="protein sequence ID" value="CAB4147222.1"/>
    <property type="molecule type" value="Genomic_DNA"/>
</dbReference>
<accession>A0A6J5MLS8</accession>